<dbReference type="PANTHER" id="PTHR31650">
    <property type="entry name" value="O-ACYLTRANSFERASE (WSD1-LIKE) FAMILY PROTEIN"/>
    <property type="match status" value="1"/>
</dbReference>
<dbReference type="GO" id="GO:0019432">
    <property type="term" value="P:triglyceride biosynthetic process"/>
    <property type="evidence" value="ECO:0007669"/>
    <property type="project" value="UniProtKB-UniPathway"/>
</dbReference>
<gene>
    <name evidence="2" type="ORF">FSB_LOCUS36409</name>
</gene>
<dbReference type="AlphaFoldDB" id="A0A2N9H1X8"/>
<sequence length="405" mass="45575">MDFKEGLEPVSPTGQYFTSSVLSISIIVVFEFEVTDIKGGKQWKRVEVDVQDQVRIPIFPTGLSPEAYDGYVEDYISEIAMDQFPQNKPLWEVHIIQYPTTNAAGNLIFKFHHSLGDGYTLMGVLISCLQRADNPSLPLTFASRRRRLGLENDLSPIRSGDEGLEFRPTTISTITFSLDHIKFIKTKLGVSINDVITGIVLYGSRLYMQEISHKSSREHSTAIVLLNTRTISGYKSVQEMVKLDSDAPWGNRVTYLYVPIPKISELKSMNPLEFVLRAHKIIKKQRNSSLVYFNSSLLTIIDKLRGPEAAARYIYKAISHSSMMISNMIGPMEQMALANHPVKGFYFMTAGIPQSLNITMMSYMGDLRVAIGSEKGFLDPHKFKSSIDNAFAMTLKAAYEISTRK</sequence>
<dbReference type="InterPro" id="IPR009721">
    <property type="entry name" value="O-acyltransferase_WSD1_C"/>
</dbReference>
<dbReference type="EMBL" id="OIVN01003062">
    <property type="protein sequence ID" value="SPD08527.1"/>
    <property type="molecule type" value="Genomic_DNA"/>
</dbReference>
<dbReference type="InterPro" id="IPR045034">
    <property type="entry name" value="O-acyltransferase_WSD1-like"/>
</dbReference>
<reference evidence="2" key="1">
    <citation type="submission" date="2018-02" db="EMBL/GenBank/DDBJ databases">
        <authorList>
            <person name="Cohen D.B."/>
            <person name="Kent A.D."/>
        </authorList>
    </citation>
    <scope>NUCLEOTIDE SEQUENCE</scope>
</reference>
<dbReference type="Pfam" id="PF06974">
    <property type="entry name" value="WS_DGAT_C"/>
    <property type="match status" value="1"/>
</dbReference>
<proteinExistence type="predicted"/>
<dbReference type="GO" id="GO:0008374">
    <property type="term" value="F:O-acyltransferase activity"/>
    <property type="evidence" value="ECO:0007669"/>
    <property type="project" value="InterPro"/>
</dbReference>
<protein>
    <recommendedName>
        <fullName evidence="1">O-acyltransferase WSD1 C-terminal domain-containing protein</fullName>
    </recommendedName>
</protein>
<dbReference type="PANTHER" id="PTHR31650:SF34">
    <property type="entry name" value="O-ACYLTRANSFERASE WSD1-LIKE ISOFORM X1"/>
    <property type="match status" value="1"/>
</dbReference>
<evidence type="ECO:0000259" key="1">
    <source>
        <dbReference type="Pfam" id="PF06974"/>
    </source>
</evidence>
<dbReference type="UniPathway" id="UPA00282"/>
<dbReference type="GO" id="GO:0005886">
    <property type="term" value="C:plasma membrane"/>
    <property type="evidence" value="ECO:0007669"/>
    <property type="project" value="TreeGrafter"/>
</dbReference>
<accession>A0A2N9H1X8</accession>
<evidence type="ECO:0000313" key="2">
    <source>
        <dbReference type="EMBL" id="SPD08527.1"/>
    </source>
</evidence>
<name>A0A2N9H1X8_FAGSY</name>
<organism evidence="2">
    <name type="scientific">Fagus sylvatica</name>
    <name type="common">Beechnut</name>
    <dbReference type="NCBI Taxonomy" id="28930"/>
    <lineage>
        <taxon>Eukaryota</taxon>
        <taxon>Viridiplantae</taxon>
        <taxon>Streptophyta</taxon>
        <taxon>Embryophyta</taxon>
        <taxon>Tracheophyta</taxon>
        <taxon>Spermatophyta</taxon>
        <taxon>Magnoliopsida</taxon>
        <taxon>eudicotyledons</taxon>
        <taxon>Gunneridae</taxon>
        <taxon>Pentapetalae</taxon>
        <taxon>rosids</taxon>
        <taxon>fabids</taxon>
        <taxon>Fagales</taxon>
        <taxon>Fagaceae</taxon>
        <taxon>Fagus</taxon>
    </lineage>
</organism>
<feature type="domain" description="O-acyltransferase WSD1 C-terminal" evidence="1">
    <location>
        <begin position="249"/>
        <end position="393"/>
    </location>
</feature>